<dbReference type="RefSeq" id="WP_099382235.1">
    <property type="nucleotide sequence ID" value="NZ_PEBD01000005.1"/>
</dbReference>
<keyword evidence="3" id="KW-1133">Transmembrane helix</keyword>
<feature type="transmembrane region" description="Helical" evidence="3">
    <location>
        <begin position="6"/>
        <end position="23"/>
    </location>
</feature>
<reference evidence="5 6" key="1">
    <citation type="submission" date="2017-10" db="EMBL/GenBank/DDBJ databases">
        <title>The draft genome sequence of Williamsia sp. BULT 1.1 isolated from the semi-arid grassland soils from South Africa.</title>
        <authorList>
            <person name="Kabwe M.H."/>
            <person name="Govender N."/>
            <person name="Mutseka Lunga P."/>
            <person name="Vikram S."/>
            <person name="Makhalanyane T.P."/>
        </authorList>
    </citation>
    <scope>NUCLEOTIDE SEQUENCE [LARGE SCALE GENOMIC DNA]</scope>
    <source>
        <strain evidence="5 6">BULT 1.1</strain>
    </source>
</reference>
<feature type="transmembrane region" description="Helical" evidence="3">
    <location>
        <begin position="114"/>
        <end position="135"/>
    </location>
</feature>
<feature type="transmembrane region" description="Helical" evidence="3">
    <location>
        <begin position="35"/>
        <end position="57"/>
    </location>
</feature>
<evidence type="ECO:0000256" key="3">
    <source>
        <dbReference type="SAM" id="Phobius"/>
    </source>
</evidence>
<dbReference type="InterPro" id="IPR004843">
    <property type="entry name" value="Calcineurin-like_PHP"/>
</dbReference>
<keyword evidence="1" id="KW-0479">Metal-binding</keyword>
<dbReference type="InterPro" id="IPR029052">
    <property type="entry name" value="Metallo-depent_PP-like"/>
</dbReference>
<name>A0A2G3PP56_WILMA</name>
<evidence type="ECO:0000313" key="6">
    <source>
        <dbReference type="Proteomes" id="UP000225108"/>
    </source>
</evidence>
<dbReference type="Proteomes" id="UP000225108">
    <property type="component" value="Unassembled WGS sequence"/>
</dbReference>
<sequence length="383" mass="41382">MTRFLVFALLLALVSYWLHRRLVRATGVARPWSIVVDILLGLLWVLAIIGVGSGELLDPSWARTPGFVGWVWLGTVFYLVLGLAVIAVASLVARMVRRFRGSRSESFDSSRRRAIRIATVGVVIAAVATTGYGVVEAARPEVVRATVPLAALPDEFDGLRVALISDLHVGPTRGGEFTARVVETVNAERPDLVAIAGDLVDGTVAKVAGDLQPLERLSAPLGVYGVSGNHEFYADDGGRWLDVWDRLGIKTLRNEHAVVERGGASIDIIGIHDYSSPKPYEPDLGRALGGLNRERFGLLLAHEPRQAFEASDMGVDLQLSGHTHGGQMWPIRYLVPLQQPSVEGLDRVGGTTLYTTRGAGAWGPPTRVGAAPEITILELVRSR</sequence>
<accession>A0A2G3PP56</accession>
<dbReference type="GO" id="GO:0016020">
    <property type="term" value="C:membrane"/>
    <property type="evidence" value="ECO:0007669"/>
    <property type="project" value="GOC"/>
</dbReference>
<dbReference type="GO" id="GO:0046872">
    <property type="term" value="F:metal ion binding"/>
    <property type="evidence" value="ECO:0007669"/>
    <property type="project" value="UniProtKB-KW"/>
</dbReference>
<evidence type="ECO:0000256" key="2">
    <source>
        <dbReference type="ARBA" id="ARBA00022801"/>
    </source>
</evidence>
<dbReference type="AlphaFoldDB" id="A0A2G3PP56"/>
<feature type="domain" description="Calcineurin-like phosphoesterase" evidence="4">
    <location>
        <begin position="159"/>
        <end position="325"/>
    </location>
</feature>
<feature type="transmembrane region" description="Helical" evidence="3">
    <location>
        <begin position="69"/>
        <end position="93"/>
    </location>
</feature>
<proteinExistence type="predicted"/>
<organism evidence="5 6">
    <name type="scientific">Williamsia marianensis</name>
    <dbReference type="NCBI Taxonomy" id="85044"/>
    <lineage>
        <taxon>Bacteria</taxon>
        <taxon>Bacillati</taxon>
        <taxon>Actinomycetota</taxon>
        <taxon>Actinomycetes</taxon>
        <taxon>Mycobacteriales</taxon>
        <taxon>Nocardiaceae</taxon>
        <taxon>Williamsia</taxon>
    </lineage>
</organism>
<keyword evidence="3" id="KW-0472">Membrane</keyword>
<dbReference type="SUPFAM" id="SSF56300">
    <property type="entry name" value="Metallo-dependent phosphatases"/>
    <property type="match status" value="1"/>
</dbReference>
<keyword evidence="2" id="KW-0378">Hydrolase</keyword>
<dbReference type="Pfam" id="PF00149">
    <property type="entry name" value="Metallophos"/>
    <property type="match status" value="1"/>
</dbReference>
<comment type="caution">
    <text evidence="5">The sequence shown here is derived from an EMBL/GenBank/DDBJ whole genome shotgun (WGS) entry which is preliminary data.</text>
</comment>
<evidence type="ECO:0000313" key="5">
    <source>
        <dbReference type="EMBL" id="PHV67546.1"/>
    </source>
</evidence>
<dbReference type="EMBL" id="PEBD01000005">
    <property type="protein sequence ID" value="PHV67546.1"/>
    <property type="molecule type" value="Genomic_DNA"/>
</dbReference>
<protein>
    <submittedName>
        <fullName evidence="5">Metallophosphoesterase</fullName>
    </submittedName>
</protein>
<dbReference type="PANTHER" id="PTHR31302">
    <property type="entry name" value="TRANSMEMBRANE PROTEIN WITH METALLOPHOSPHOESTERASE DOMAIN-RELATED"/>
    <property type="match status" value="1"/>
</dbReference>
<dbReference type="CDD" id="cd07385">
    <property type="entry name" value="MPP_YkuE_C"/>
    <property type="match status" value="1"/>
</dbReference>
<dbReference type="Gene3D" id="3.60.21.10">
    <property type="match status" value="1"/>
</dbReference>
<dbReference type="PANTHER" id="PTHR31302:SF31">
    <property type="entry name" value="PHOSPHODIESTERASE YAEI"/>
    <property type="match status" value="1"/>
</dbReference>
<gene>
    <name evidence="5" type="ORF">CSW57_07615</name>
</gene>
<evidence type="ECO:0000256" key="1">
    <source>
        <dbReference type="ARBA" id="ARBA00022723"/>
    </source>
</evidence>
<keyword evidence="3" id="KW-0812">Transmembrane</keyword>
<dbReference type="GO" id="GO:0009245">
    <property type="term" value="P:lipid A biosynthetic process"/>
    <property type="evidence" value="ECO:0007669"/>
    <property type="project" value="TreeGrafter"/>
</dbReference>
<dbReference type="InterPro" id="IPR051158">
    <property type="entry name" value="Metallophosphoesterase_sf"/>
</dbReference>
<dbReference type="GO" id="GO:0008758">
    <property type="term" value="F:UDP-2,3-diacylglucosamine hydrolase activity"/>
    <property type="evidence" value="ECO:0007669"/>
    <property type="project" value="TreeGrafter"/>
</dbReference>
<evidence type="ECO:0000259" key="4">
    <source>
        <dbReference type="Pfam" id="PF00149"/>
    </source>
</evidence>